<evidence type="ECO:0000313" key="2">
    <source>
        <dbReference type="Proteomes" id="UP000184130"/>
    </source>
</evidence>
<dbReference type="Proteomes" id="UP000184130">
    <property type="component" value="Unassembled WGS sequence"/>
</dbReference>
<reference evidence="1 2" key="1">
    <citation type="submission" date="2016-11" db="EMBL/GenBank/DDBJ databases">
        <authorList>
            <person name="Jaros S."/>
            <person name="Januszkiewicz K."/>
            <person name="Wedrychowicz H."/>
        </authorList>
    </citation>
    <scope>NUCLEOTIDE SEQUENCE [LARGE SCALE GENOMIC DNA]</scope>
    <source>
        <strain evidence="1 2">KHT3</strain>
    </source>
</reference>
<evidence type="ECO:0000313" key="1">
    <source>
        <dbReference type="EMBL" id="SHK68320.1"/>
    </source>
</evidence>
<organism evidence="1 2">
    <name type="scientific">Xylanibacter ruminicola</name>
    <name type="common">Prevotella ruminicola</name>
    <dbReference type="NCBI Taxonomy" id="839"/>
    <lineage>
        <taxon>Bacteria</taxon>
        <taxon>Pseudomonadati</taxon>
        <taxon>Bacteroidota</taxon>
        <taxon>Bacteroidia</taxon>
        <taxon>Bacteroidales</taxon>
        <taxon>Prevotellaceae</taxon>
        <taxon>Xylanibacter</taxon>
    </lineage>
</organism>
<dbReference type="EMBL" id="FRBD01000009">
    <property type="protein sequence ID" value="SHK68320.1"/>
    <property type="molecule type" value="Genomic_DNA"/>
</dbReference>
<gene>
    <name evidence="1" type="ORF">SAMN05216463_10955</name>
</gene>
<dbReference type="AlphaFoldDB" id="A0A1M6UGM4"/>
<sequence>MMLCRGIHVYMWLCINEYEYTGINVYMLP</sequence>
<proteinExistence type="predicted"/>
<accession>A0A1M6UGM4</accession>
<name>A0A1M6UGM4_XYLRU</name>
<protein>
    <submittedName>
        <fullName evidence="1">Uncharacterized protein</fullName>
    </submittedName>
</protein>